<sequence length="638" mass="71515">MTTPATTLYATAARAIAPRKPLTVSEWADKHRVLSAKGSAEAGRWRTDRNPPLREPMDCMSARSPVREAALMFPIQFGKTEVEANALGYTMCEVGGPIMVCLPGEVSMNKWVNQKLGPMLETSPAVRAMLSSTKSRDSANQREFKDFAGGQLYLEHAGSPSRLKSTSVRTLLVDEEDEFAANLTTGDDPGDLLDGRTSAFPATSRRMYISTPTIEGHSRIAARYAASDRRRYHIACPHCDHEQHLQWSGLHWRKNTAGEVAAAWYVCNDCGALIDEHHKTDMIRRGRWVPENPGARVRGYHINCLYYQIGLGPRWAELAQKWLDAQGDPAKLKTFINDRLAETFDDPALRAVKHNLIADRAEPYRLRTAPAGVLVLTAGVDTQDDRLEVQIVGWGRGMRRWVLDYAVLPGDPAGDDVWIALTELLNRPIQHESGALLSVQATCIDAGGHRTEHVYHWVRQRKVRRPTATFGAKHNNAPVLSKGTLVDVTWRGQTDKRGLRIHHVGTVGIKHHFYSLLSKDADLDTIDRQCHFSDDLPPEYFAGLVSERYNPSKNRFDKPRGARNEPLDTITYAYAATHHPELRLHRYTNADWDRLERALTAATQNTTPDATPTTEAPQEQPATQIPTRRRGRRVYGAR</sequence>
<organism evidence="4 5">
    <name type="scientific">Denitromonas halophila</name>
    <dbReference type="NCBI Taxonomy" id="1629404"/>
    <lineage>
        <taxon>Bacteria</taxon>
        <taxon>Pseudomonadati</taxon>
        <taxon>Pseudomonadota</taxon>
        <taxon>Betaproteobacteria</taxon>
        <taxon>Rhodocyclales</taxon>
        <taxon>Zoogloeaceae</taxon>
        <taxon>Denitromonas</taxon>
    </lineage>
</organism>
<gene>
    <name evidence="4" type="ORF">FHP91_13670</name>
</gene>
<dbReference type="RefSeq" id="WP_144310130.1">
    <property type="nucleotide sequence ID" value="NZ_VMNK01000014.1"/>
</dbReference>
<dbReference type="HAMAP" id="MF_04144">
    <property type="entry name" value="TERL_LAMBDA"/>
    <property type="match status" value="1"/>
</dbReference>
<evidence type="ECO:0000259" key="3">
    <source>
        <dbReference type="Pfam" id="PF20454"/>
    </source>
</evidence>
<dbReference type="Proteomes" id="UP000319502">
    <property type="component" value="Unassembled WGS sequence"/>
</dbReference>
<reference evidence="4 5" key="1">
    <citation type="submission" date="2019-07" db="EMBL/GenBank/DDBJ databases">
        <title>The pathways for chlorine oxyanion respiration interact through the shared metabolite chlorate.</title>
        <authorList>
            <person name="Barnum T.P."/>
            <person name="Cheng Y."/>
            <person name="Hill K.A."/>
            <person name="Lucas L.N."/>
            <person name="Carlson H.K."/>
            <person name="Coates J.D."/>
        </authorList>
    </citation>
    <scope>NUCLEOTIDE SEQUENCE [LARGE SCALE GENOMIC DNA]</scope>
    <source>
        <strain evidence="4 5">SFB-3</strain>
    </source>
</reference>
<accession>A0A557QLR6</accession>
<keyword evidence="5" id="KW-1185">Reference proteome</keyword>
<comment type="caution">
    <text evidence="4">The sequence shown here is derived from an EMBL/GenBank/DDBJ whole genome shotgun (WGS) entry which is preliminary data.</text>
</comment>
<protein>
    <submittedName>
        <fullName evidence="4">Phage terminase large subunit family protein</fullName>
    </submittedName>
</protein>
<feature type="compositionally biased region" description="Low complexity" evidence="1">
    <location>
        <begin position="604"/>
        <end position="617"/>
    </location>
</feature>
<dbReference type="OrthoDB" id="5181253at2"/>
<evidence type="ECO:0000313" key="5">
    <source>
        <dbReference type="Proteomes" id="UP000319502"/>
    </source>
</evidence>
<dbReference type="EMBL" id="VMNK01000014">
    <property type="protein sequence ID" value="TVO53841.1"/>
    <property type="molecule type" value="Genomic_DNA"/>
</dbReference>
<evidence type="ECO:0000256" key="1">
    <source>
        <dbReference type="SAM" id="MobiDB-lite"/>
    </source>
</evidence>
<evidence type="ECO:0000313" key="4">
    <source>
        <dbReference type="EMBL" id="TVO53841.1"/>
    </source>
</evidence>
<feature type="compositionally biased region" description="Basic residues" evidence="1">
    <location>
        <begin position="627"/>
        <end position="638"/>
    </location>
</feature>
<feature type="region of interest" description="Disordered" evidence="1">
    <location>
        <begin position="604"/>
        <end position="638"/>
    </location>
</feature>
<dbReference type="InterPro" id="IPR046453">
    <property type="entry name" value="GpA_ATPase"/>
</dbReference>
<dbReference type="AlphaFoldDB" id="A0A557QLR6"/>
<dbReference type="InterPro" id="IPR046454">
    <property type="entry name" value="GpA_endonuclease"/>
</dbReference>
<name>A0A557QLR6_9RHOO</name>
<dbReference type="InterPro" id="IPR008866">
    <property type="entry name" value="Phage_lambda_GpA-like"/>
</dbReference>
<dbReference type="Pfam" id="PF05876">
    <property type="entry name" value="GpA_ATPase"/>
    <property type="match status" value="1"/>
</dbReference>
<evidence type="ECO:0000259" key="2">
    <source>
        <dbReference type="Pfam" id="PF05876"/>
    </source>
</evidence>
<dbReference type="Pfam" id="PF20454">
    <property type="entry name" value="GpA_nuclease"/>
    <property type="match status" value="1"/>
</dbReference>
<dbReference type="GO" id="GO:0004519">
    <property type="term" value="F:endonuclease activity"/>
    <property type="evidence" value="ECO:0007669"/>
    <property type="project" value="InterPro"/>
</dbReference>
<dbReference type="GO" id="GO:0016887">
    <property type="term" value="F:ATP hydrolysis activity"/>
    <property type="evidence" value="ECO:0007669"/>
    <property type="project" value="InterPro"/>
</dbReference>
<feature type="domain" description="Terminase large subunit GpA endonuclease" evidence="3">
    <location>
        <begin position="298"/>
        <end position="583"/>
    </location>
</feature>
<feature type="domain" description="Phage terminase large subunit GpA ATPase" evidence="2">
    <location>
        <begin position="39"/>
        <end position="288"/>
    </location>
</feature>
<proteinExistence type="inferred from homology"/>
<dbReference type="GO" id="GO:0005524">
    <property type="term" value="F:ATP binding"/>
    <property type="evidence" value="ECO:0007669"/>
    <property type="project" value="InterPro"/>
</dbReference>